<comment type="similarity">
    <text evidence="4">Belongs to the FKBP-type PPIase family. FKBP1 subfamily.</text>
</comment>
<keyword evidence="2 5" id="KW-0697">Rotamase</keyword>
<dbReference type="Pfam" id="PF00254">
    <property type="entry name" value="FKBP_C"/>
    <property type="match status" value="1"/>
</dbReference>
<dbReference type="SUPFAM" id="SSF54534">
    <property type="entry name" value="FKBP-like"/>
    <property type="match status" value="1"/>
</dbReference>
<evidence type="ECO:0000256" key="4">
    <source>
        <dbReference type="ARBA" id="ARBA00038106"/>
    </source>
</evidence>
<evidence type="ECO:0000256" key="3">
    <source>
        <dbReference type="ARBA" id="ARBA00023235"/>
    </source>
</evidence>
<proteinExistence type="inferred from homology"/>
<evidence type="ECO:0000313" key="7">
    <source>
        <dbReference type="EMBL" id="EPS41246.1"/>
    </source>
</evidence>
<keyword evidence="3 5" id="KW-0413">Isomerase</keyword>
<dbReference type="eggNOG" id="KOG0544">
    <property type="taxonomic scope" value="Eukaryota"/>
</dbReference>
<evidence type="ECO:0000256" key="1">
    <source>
        <dbReference type="ARBA" id="ARBA00000971"/>
    </source>
</evidence>
<dbReference type="InterPro" id="IPR050689">
    <property type="entry name" value="FKBP-type_PPIase"/>
</dbReference>
<dbReference type="GO" id="GO:0005737">
    <property type="term" value="C:cytoplasm"/>
    <property type="evidence" value="ECO:0007669"/>
    <property type="project" value="TreeGrafter"/>
</dbReference>
<dbReference type="FunFam" id="3.10.50.40:FF:000025">
    <property type="entry name" value="Peptidylprolyl isomerase"/>
    <property type="match status" value="1"/>
</dbReference>
<feature type="domain" description="PPIase FKBP-type" evidence="6">
    <location>
        <begin position="20"/>
        <end position="108"/>
    </location>
</feature>
<comment type="caution">
    <text evidence="7">The sequence shown here is derived from an EMBL/GenBank/DDBJ whole genome shotgun (WGS) entry which is preliminary data.</text>
</comment>
<dbReference type="InterPro" id="IPR001179">
    <property type="entry name" value="PPIase_FKBP_dom"/>
</dbReference>
<dbReference type="InterPro" id="IPR046357">
    <property type="entry name" value="PPIase_dom_sf"/>
</dbReference>
<keyword evidence="8" id="KW-1185">Reference proteome</keyword>
<name>S8AJC0_DACHA</name>
<reference evidence="7 8" key="1">
    <citation type="journal article" date="2013" name="PLoS Genet.">
        <title>Genomic mechanisms accounting for the adaptation to parasitism in nematode-trapping fungi.</title>
        <authorList>
            <person name="Meerupati T."/>
            <person name="Andersson K.M."/>
            <person name="Friman E."/>
            <person name="Kumar D."/>
            <person name="Tunlid A."/>
            <person name="Ahren D."/>
        </authorList>
    </citation>
    <scope>NUCLEOTIDE SEQUENCE [LARGE SCALE GENOMIC DNA]</scope>
    <source>
        <strain evidence="7 8">CBS 200.50</strain>
    </source>
</reference>
<comment type="catalytic activity">
    <reaction evidence="1 5">
        <text>[protein]-peptidylproline (omega=180) = [protein]-peptidylproline (omega=0)</text>
        <dbReference type="Rhea" id="RHEA:16237"/>
        <dbReference type="Rhea" id="RHEA-COMP:10747"/>
        <dbReference type="Rhea" id="RHEA-COMP:10748"/>
        <dbReference type="ChEBI" id="CHEBI:83833"/>
        <dbReference type="ChEBI" id="CHEBI:83834"/>
        <dbReference type="EC" id="5.2.1.8"/>
    </reaction>
</comment>
<dbReference type="STRING" id="1284197.S8AJC0"/>
<evidence type="ECO:0000259" key="6">
    <source>
        <dbReference type="PROSITE" id="PS50059"/>
    </source>
</evidence>
<dbReference type="EMBL" id="AQGS01000254">
    <property type="protein sequence ID" value="EPS41246.1"/>
    <property type="molecule type" value="Genomic_DNA"/>
</dbReference>
<dbReference type="Gene3D" id="3.10.50.40">
    <property type="match status" value="1"/>
</dbReference>
<evidence type="ECO:0000256" key="5">
    <source>
        <dbReference type="PROSITE-ProRule" id="PRU00277"/>
    </source>
</evidence>
<evidence type="ECO:0000313" key="8">
    <source>
        <dbReference type="Proteomes" id="UP000015100"/>
    </source>
</evidence>
<protein>
    <recommendedName>
        <fullName evidence="5">peptidylprolyl isomerase</fullName>
        <ecNumber evidence="5">5.2.1.8</ecNumber>
    </recommendedName>
</protein>
<dbReference type="PROSITE" id="PS50059">
    <property type="entry name" value="FKBP_PPIASE"/>
    <property type="match status" value="1"/>
</dbReference>
<reference evidence="8" key="2">
    <citation type="submission" date="2013-04" db="EMBL/GenBank/DDBJ databases">
        <title>Genomic mechanisms accounting for the adaptation to parasitism in nematode-trapping fungi.</title>
        <authorList>
            <person name="Ahren D.G."/>
        </authorList>
    </citation>
    <scope>NUCLEOTIDE SEQUENCE [LARGE SCALE GENOMIC DNA]</scope>
    <source>
        <strain evidence="8">CBS 200.50</strain>
    </source>
</reference>
<dbReference type="OMA" id="FTSMNNQ"/>
<gene>
    <name evidence="7" type="ORF">H072_4828</name>
</gene>
<dbReference type="PANTHER" id="PTHR10516:SF443">
    <property type="entry name" value="FK506-BINDING PROTEIN 59-RELATED"/>
    <property type="match status" value="1"/>
</dbReference>
<dbReference type="Proteomes" id="UP000015100">
    <property type="component" value="Unassembled WGS sequence"/>
</dbReference>
<dbReference type="HOGENOM" id="CLU_013615_12_1_1"/>
<dbReference type="PANTHER" id="PTHR10516">
    <property type="entry name" value="PEPTIDYL-PROLYL CIS-TRANS ISOMERASE"/>
    <property type="match status" value="1"/>
</dbReference>
<sequence>MGVTRVVKKEGDQLNYPKAGDKVGIFYTGTLVNGKKFDSSVDRGIPFECVIGRGNVIKGWDEGVPLMSLGEEATFTITPDYAYAERGFAHLIPPNSTLVFDMHLISINNMKA</sequence>
<dbReference type="GO" id="GO:0003755">
    <property type="term" value="F:peptidyl-prolyl cis-trans isomerase activity"/>
    <property type="evidence" value="ECO:0007669"/>
    <property type="project" value="UniProtKB-KW"/>
</dbReference>
<dbReference type="EC" id="5.2.1.8" evidence="5"/>
<accession>S8AJC0</accession>
<dbReference type="AlphaFoldDB" id="S8AJC0"/>
<organism evidence="7 8">
    <name type="scientific">Dactylellina haptotyla (strain CBS 200.50)</name>
    <name type="common">Nematode-trapping fungus</name>
    <name type="synonym">Monacrosporium haptotylum</name>
    <dbReference type="NCBI Taxonomy" id="1284197"/>
    <lineage>
        <taxon>Eukaryota</taxon>
        <taxon>Fungi</taxon>
        <taxon>Dikarya</taxon>
        <taxon>Ascomycota</taxon>
        <taxon>Pezizomycotina</taxon>
        <taxon>Orbiliomycetes</taxon>
        <taxon>Orbiliales</taxon>
        <taxon>Orbiliaceae</taxon>
        <taxon>Dactylellina</taxon>
    </lineage>
</organism>
<evidence type="ECO:0000256" key="2">
    <source>
        <dbReference type="ARBA" id="ARBA00023110"/>
    </source>
</evidence>
<dbReference type="OrthoDB" id="1902587at2759"/>